<feature type="region of interest" description="Disordered" evidence="1">
    <location>
        <begin position="36"/>
        <end position="73"/>
    </location>
</feature>
<accession>A1ZLT4</accession>
<protein>
    <submittedName>
        <fullName evidence="2">Uncharacterized protein</fullName>
    </submittedName>
</protein>
<dbReference type="AlphaFoldDB" id="A1ZLT4"/>
<evidence type="ECO:0000313" key="2">
    <source>
        <dbReference type="EMBL" id="EAY28838.1"/>
    </source>
</evidence>
<reference evidence="2 3" key="1">
    <citation type="submission" date="2007-01" db="EMBL/GenBank/DDBJ databases">
        <authorList>
            <person name="Haygood M."/>
            <person name="Podell S."/>
            <person name="Anderson C."/>
            <person name="Hopkinson B."/>
            <person name="Roe K."/>
            <person name="Barbeau K."/>
            <person name="Gaasterland T."/>
            <person name="Ferriera S."/>
            <person name="Johnson J."/>
            <person name="Kravitz S."/>
            <person name="Beeson K."/>
            <person name="Sutton G."/>
            <person name="Rogers Y.-H."/>
            <person name="Friedman R."/>
            <person name="Frazier M."/>
            <person name="Venter J.C."/>
        </authorList>
    </citation>
    <scope>NUCLEOTIDE SEQUENCE [LARGE SCALE GENOMIC DNA]</scope>
    <source>
        <strain evidence="2 3">ATCC 23134</strain>
    </source>
</reference>
<name>A1ZLT4_MICM2</name>
<feature type="compositionally biased region" description="Basic residues" evidence="1">
    <location>
        <begin position="36"/>
        <end position="60"/>
    </location>
</feature>
<sequence>MFESGGKTPAELRKQSLKILDKQQAYIRVKRDKRTGLVKKSKRVMRRKGKKNKTRTHRGFKKDPRSNRGLRGY</sequence>
<comment type="caution">
    <text evidence="2">The sequence shown here is derived from an EMBL/GenBank/DDBJ whole genome shotgun (WGS) entry which is preliminary data.</text>
</comment>
<organism evidence="2 3">
    <name type="scientific">Microscilla marina ATCC 23134</name>
    <dbReference type="NCBI Taxonomy" id="313606"/>
    <lineage>
        <taxon>Bacteria</taxon>
        <taxon>Pseudomonadati</taxon>
        <taxon>Bacteroidota</taxon>
        <taxon>Cytophagia</taxon>
        <taxon>Cytophagales</taxon>
        <taxon>Microscillaceae</taxon>
        <taxon>Microscilla</taxon>
    </lineage>
</organism>
<dbReference type="Proteomes" id="UP000004095">
    <property type="component" value="Unassembled WGS sequence"/>
</dbReference>
<proteinExistence type="predicted"/>
<evidence type="ECO:0000256" key="1">
    <source>
        <dbReference type="SAM" id="MobiDB-lite"/>
    </source>
</evidence>
<evidence type="ECO:0000313" key="3">
    <source>
        <dbReference type="Proteomes" id="UP000004095"/>
    </source>
</evidence>
<dbReference type="EMBL" id="AAWS01000014">
    <property type="protein sequence ID" value="EAY28838.1"/>
    <property type="molecule type" value="Genomic_DNA"/>
</dbReference>
<gene>
    <name evidence="2" type="ORF">M23134_07936</name>
</gene>
<keyword evidence="3" id="KW-1185">Reference proteome</keyword>